<dbReference type="EMBL" id="FOXV01000005">
    <property type="protein sequence ID" value="SFQ41711.1"/>
    <property type="molecule type" value="Genomic_DNA"/>
</dbReference>
<keyword evidence="2" id="KW-1185">Reference proteome</keyword>
<name>A0A1I5YBV9_9RHOB</name>
<protein>
    <submittedName>
        <fullName evidence="1">Uncharacterized protein</fullName>
    </submittedName>
</protein>
<reference evidence="2" key="1">
    <citation type="submission" date="2016-10" db="EMBL/GenBank/DDBJ databases">
        <authorList>
            <person name="Varghese N."/>
            <person name="Submissions S."/>
        </authorList>
    </citation>
    <scope>NUCLEOTIDE SEQUENCE [LARGE SCALE GENOMIC DNA]</scope>
    <source>
        <strain evidence="2">JCM 10271</strain>
    </source>
</reference>
<sequence length="40" mass="4606">MVRSLNVRGGMPLEKLSYEYMYKLNTLSERVACQVPISQT</sequence>
<gene>
    <name evidence="1" type="ORF">SAMN05421853_105135</name>
</gene>
<organism evidence="1 2">
    <name type="scientific">Roseivivax halotolerans</name>
    <dbReference type="NCBI Taxonomy" id="93684"/>
    <lineage>
        <taxon>Bacteria</taxon>
        <taxon>Pseudomonadati</taxon>
        <taxon>Pseudomonadota</taxon>
        <taxon>Alphaproteobacteria</taxon>
        <taxon>Rhodobacterales</taxon>
        <taxon>Roseobacteraceae</taxon>
        <taxon>Roseivivax</taxon>
    </lineage>
</organism>
<dbReference type="AlphaFoldDB" id="A0A1I5YBV9"/>
<accession>A0A1I5YBV9</accession>
<dbReference type="Proteomes" id="UP000243106">
    <property type="component" value="Unassembled WGS sequence"/>
</dbReference>
<evidence type="ECO:0000313" key="2">
    <source>
        <dbReference type="Proteomes" id="UP000243106"/>
    </source>
</evidence>
<dbReference type="STRING" id="93684.SAMN05421853_105135"/>
<evidence type="ECO:0000313" key="1">
    <source>
        <dbReference type="EMBL" id="SFQ41711.1"/>
    </source>
</evidence>
<proteinExistence type="predicted"/>